<protein>
    <recommendedName>
        <fullName evidence="1">HicB-like antitoxin of toxin-antitoxin system domain-containing protein</fullName>
    </recommendedName>
</protein>
<evidence type="ECO:0000259" key="1">
    <source>
        <dbReference type="Pfam" id="PF15919"/>
    </source>
</evidence>
<reference evidence="3" key="1">
    <citation type="submission" date="2016-03" db="EMBL/GenBank/DDBJ databases">
        <authorList>
            <person name="Heylen K."/>
            <person name="De Vos P."/>
            <person name="Vekeman B."/>
        </authorList>
    </citation>
    <scope>NUCLEOTIDE SEQUENCE [LARGE SCALE GENOMIC DNA]</scope>
    <source>
        <strain evidence="3">R-45383</strain>
    </source>
</reference>
<name>A0A177N6B9_9GAMM</name>
<dbReference type="OrthoDB" id="9807959at2"/>
<dbReference type="EMBL" id="LUUK01000213">
    <property type="protein sequence ID" value="OAI13144.1"/>
    <property type="molecule type" value="Genomic_DNA"/>
</dbReference>
<keyword evidence="3" id="KW-1185">Reference proteome</keyword>
<evidence type="ECO:0000313" key="2">
    <source>
        <dbReference type="EMBL" id="OAI13144.1"/>
    </source>
</evidence>
<dbReference type="CDD" id="cd21631">
    <property type="entry name" value="RHH_CopG_NikR-like"/>
    <property type="match status" value="1"/>
</dbReference>
<accession>A0A177N6B9</accession>
<dbReference type="InterPro" id="IPR031807">
    <property type="entry name" value="HicB-like"/>
</dbReference>
<proteinExistence type="predicted"/>
<dbReference type="STRING" id="702114.A1355_00865"/>
<feature type="domain" description="HicB-like antitoxin of toxin-antitoxin system" evidence="1">
    <location>
        <begin position="3"/>
        <end position="126"/>
    </location>
</feature>
<gene>
    <name evidence="2" type="ORF">A1355_00865</name>
</gene>
<dbReference type="PANTHER" id="PTHR34504:SF2">
    <property type="entry name" value="UPF0150 PROTEIN SSL0259"/>
    <property type="match status" value="1"/>
</dbReference>
<dbReference type="InterPro" id="IPR035069">
    <property type="entry name" value="TTHA1013/TTHA0281-like"/>
</dbReference>
<dbReference type="GO" id="GO:0006355">
    <property type="term" value="P:regulation of DNA-templated transcription"/>
    <property type="evidence" value="ECO:0007669"/>
    <property type="project" value="InterPro"/>
</dbReference>
<dbReference type="InterPro" id="IPR010985">
    <property type="entry name" value="Ribbon_hlx_hlx"/>
</dbReference>
<dbReference type="Proteomes" id="UP000077628">
    <property type="component" value="Unassembled WGS sequence"/>
</dbReference>
<dbReference type="SUPFAM" id="SSF143100">
    <property type="entry name" value="TTHA1013/TTHA0281-like"/>
    <property type="match status" value="1"/>
</dbReference>
<dbReference type="Pfam" id="PF15919">
    <property type="entry name" value="HicB_lk_antitox"/>
    <property type="match status" value="1"/>
</dbReference>
<dbReference type="PANTHER" id="PTHR34504">
    <property type="entry name" value="ANTITOXIN HICB"/>
    <property type="match status" value="1"/>
</dbReference>
<comment type="caution">
    <text evidence="2">The sequence shown here is derived from an EMBL/GenBank/DDBJ whole genome shotgun (WGS) entry which is preliminary data.</text>
</comment>
<dbReference type="Gene3D" id="3.30.160.250">
    <property type="match status" value="1"/>
</dbReference>
<dbReference type="AlphaFoldDB" id="A0A177N6B9"/>
<dbReference type="SUPFAM" id="SSF47598">
    <property type="entry name" value="Ribbon-helix-helix"/>
    <property type="match status" value="1"/>
</dbReference>
<evidence type="ECO:0000313" key="3">
    <source>
        <dbReference type="Proteomes" id="UP000077628"/>
    </source>
</evidence>
<dbReference type="RefSeq" id="WP_064031278.1">
    <property type="nucleotide sequence ID" value="NZ_LUUK01000213.1"/>
</dbReference>
<sequence>MRYPIAIESGDETHAYGVVVPDLPGCFSAGDSLDEAIANAKEAIELWMETVIEDGQAIPEAAPIAKHQADPEFAGWIWAVVEVDLSKLSGKAKRVNITLPERVLAAIDQAAARFGDTRSGLLAKAALEYVERHPAA</sequence>
<organism evidence="2 3">
    <name type="scientific">Methylomonas koyamae</name>
    <dbReference type="NCBI Taxonomy" id="702114"/>
    <lineage>
        <taxon>Bacteria</taxon>
        <taxon>Pseudomonadati</taxon>
        <taxon>Pseudomonadota</taxon>
        <taxon>Gammaproteobacteria</taxon>
        <taxon>Methylococcales</taxon>
        <taxon>Methylococcaceae</taxon>
        <taxon>Methylomonas</taxon>
    </lineage>
</organism>
<dbReference type="InterPro" id="IPR051404">
    <property type="entry name" value="TA_system_antitoxin"/>
</dbReference>